<dbReference type="EC" id="3.6.1.-" evidence="10"/>
<evidence type="ECO:0000259" key="11">
    <source>
        <dbReference type="PROSITE" id="PS50936"/>
    </source>
</evidence>
<evidence type="ECO:0000256" key="1">
    <source>
        <dbReference type="ARBA" id="ARBA00022490"/>
    </source>
</evidence>
<evidence type="ECO:0000256" key="4">
    <source>
        <dbReference type="ARBA" id="ARBA00022730"/>
    </source>
</evidence>
<keyword evidence="4 10" id="KW-0699">rRNA-binding</keyword>
<evidence type="ECO:0000259" key="12">
    <source>
        <dbReference type="PROSITE" id="PS51721"/>
    </source>
</evidence>
<dbReference type="SUPFAM" id="SSF50249">
    <property type="entry name" value="Nucleic acid-binding proteins"/>
    <property type="match status" value="1"/>
</dbReference>
<comment type="similarity">
    <text evidence="10">Belongs to the TRAFAC class YlqF/YawG GTPase family. RsgA subfamily.</text>
</comment>
<evidence type="ECO:0000256" key="3">
    <source>
        <dbReference type="ARBA" id="ARBA00022723"/>
    </source>
</evidence>
<reference evidence="14" key="1">
    <citation type="journal article" date="2019" name="Int. J. Syst. Evol. Microbiol.">
        <title>The Global Catalogue of Microorganisms (GCM) 10K type strain sequencing project: providing services to taxonomists for standard genome sequencing and annotation.</title>
        <authorList>
            <consortium name="The Broad Institute Genomics Platform"/>
            <consortium name="The Broad Institute Genome Sequencing Center for Infectious Disease"/>
            <person name="Wu L."/>
            <person name="Ma J."/>
        </authorList>
    </citation>
    <scope>NUCLEOTIDE SEQUENCE [LARGE SCALE GENOMIC DNA]</scope>
    <source>
        <strain evidence="14">CCUG 73951</strain>
    </source>
</reference>
<dbReference type="Gene3D" id="2.40.50.140">
    <property type="entry name" value="Nucleic acid-binding proteins"/>
    <property type="match status" value="1"/>
</dbReference>
<feature type="binding site" evidence="10">
    <location>
        <position position="277"/>
    </location>
    <ligand>
        <name>Zn(2+)</name>
        <dbReference type="ChEBI" id="CHEBI:29105"/>
    </ligand>
</feature>
<keyword evidence="3 10" id="KW-0479">Metal-binding</keyword>
<feature type="domain" description="CP-type G" evidence="12">
    <location>
        <begin position="92"/>
        <end position="249"/>
    </location>
</feature>
<organism evidence="13 14">
    <name type="scientific">Halobacillus campisalis</name>
    <dbReference type="NCBI Taxonomy" id="435909"/>
    <lineage>
        <taxon>Bacteria</taxon>
        <taxon>Bacillati</taxon>
        <taxon>Bacillota</taxon>
        <taxon>Bacilli</taxon>
        <taxon>Bacillales</taxon>
        <taxon>Bacillaceae</taxon>
        <taxon>Halobacillus</taxon>
    </lineage>
</organism>
<comment type="subcellular location">
    <subcellularLocation>
        <location evidence="10">Cytoplasm</location>
    </subcellularLocation>
</comment>
<keyword evidence="6 10" id="KW-0378">Hydrolase</keyword>
<feature type="binding site" evidence="10">
    <location>
        <position position="272"/>
    </location>
    <ligand>
        <name>Zn(2+)</name>
        <dbReference type="ChEBI" id="CHEBI:29105"/>
    </ligand>
</feature>
<dbReference type="Proteomes" id="UP001596494">
    <property type="component" value="Unassembled WGS sequence"/>
</dbReference>
<keyword evidence="14" id="KW-1185">Reference proteome</keyword>
<gene>
    <name evidence="10 13" type="primary">rsgA</name>
    <name evidence="13" type="ORF">ACFQMN_10705</name>
</gene>
<dbReference type="SUPFAM" id="SSF52540">
    <property type="entry name" value="P-loop containing nucleoside triphosphate hydrolases"/>
    <property type="match status" value="1"/>
</dbReference>
<dbReference type="PANTHER" id="PTHR32120">
    <property type="entry name" value="SMALL RIBOSOMAL SUBUNIT BIOGENESIS GTPASE RSGA"/>
    <property type="match status" value="1"/>
</dbReference>
<dbReference type="Pfam" id="PF03193">
    <property type="entry name" value="RsgA_GTPase"/>
    <property type="match status" value="1"/>
</dbReference>
<evidence type="ECO:0000256" key="7">
    <source>
        <dbReference type="ARBA" id="ARBA00022833"/>
    </source>
</evidence>
<keyword evidence="7 10" id="KW-0862">Zinc</keyword>
<feature type="binding site" evidence="10">
    <location>
        <position position="279"/>
    </location>
    <ligand>
        <name>Zn(2+)</name>
        <dbReference type="ChEBI" id="CHEBI:29105"/>
    </ligand>
</feature>
<keyword evidence="5 10" id="KW-0547">Nucleotide-binding</keyword>
<keyword evidence="8 10" id="KW-0694">RNA-binding</keyword>
<dbReference type="PROSITE" id="PS50936">
    <property type="entry name" value="ENGC_GTPASE"/>
    <property type="match status" value="1"/>
</dbReference>
<evidence type="ECO:0000313" key="14">
    <source>
        <dbReference type="Proteomes" id="UP001596494"/>
    </source>
</evidence>
<evidence type="ECO:0000256" key="10">
    <source>
        <dbReference type="HAMAP-Rule" id="MF_01820"/>
    </source>
</evidence>
<name>A0ABW2K5C3_9BACI</name>
<dbReference type="InterPro" id="IPR027417">
    <property type="entry name" value="P-loop_NTPase"/>
</dbReference>
<dbReference type="RefSeq" id="WP_289216451.1">
    <property type="nucleotide sequence ID" value="NZ_JAPVRC010000006.1"/>
</dbReference>
<evidence type="ECO:0000313" key="13">
    <source>
        <dbReference type="EMBL" id="MFC7321353.1"/>
    </source>
</evidence>
<feature type="domain" description="EngC GTPase" evidence="11">
    <location>
        <begin position="100"/>
        <end position="247"/>
    </location>
</feature>
<keyword evidence="9 10" id="KW-0342">GTP-binding</keyword>
<feature type="binding site" evidence="10">
    <location>
        <position position="285"/>
    </location>
    <ligand>
        <name>Zn(2+)</name>
        <dbReference type="ChEBI" id="CHEBI:29105"/>
    </ligand>
</feature>
<dbReference type="PROSITE" id="PS51721">
    <property type="entry name" value="G_CP"/>
    <property type="match status" value="1"/>
</dbReference>
<keyword evidence="1 10" id="KW-0963">Cytoplasm</keyword>
<proteinExistence type="inferred from homology"/>
<comment type="function">
    <text evidence="10">One of several proteins that assist in the late maturation steps of the functional core of the 30S ribosomal subunit. Helps release RbfA from mature subunits. May play a role in the assembly of ribosomal proteins into the subunit. Circularly permuted GTPase that catalyzes slow GTP hydrolysis, GTPase activity is stimulated by the 30S ribosomal subunit.</text>
</comment>
<dbReference type="InterPro" id="IPR030378">
    <property type="entry name" value="G_CP_dom"/>
</dbReference>
<comment type="cofactor">
    <cofactor evidence="10">
        <name>Zn(2+)</name>
        <dbReference type="ChEBI" id="CHEBI:29105"/>
    </cofactor>
    <text evidence="10">Binds 1 zinc ion per subunit.</text>
</comment>
<dbReference type="Gene3D" id="1.10.40.50">
    <property type="entry name" value="Probable gtpase engc, domain 3"/>
    <property type="match status" value="1"/>
</dbReference>
<dbReference type="InterPro" id="IPR012340">
    <property type="entry name" value="NA-bd_OB-fold"/>
</dbReference>
<accession>A0ABW2K5C3</accession>
<comment type="subunit">
    <text evidence="10">Monomer. Associates with 30S ribosomal subunit, binds 16S rRNA.</text>
</comment>
<sequence length="337" mass="38543">MEKTTVPEYVKSQRVSEEKIGRIARVNGESFVIWDEQKSYFSQVSGKFRYESNEWPIIGDWVVHKPHSNDQAIIHKVLNRKTVLYRKEPGTLHQKQMIAANIDSVFIVTALKNDFNLQRLERYVMQAYESGAKPIIICTKSDLVENYDEYRAEIENYIPAVPVYVISSFDGNGMEDFMSELKSGETYALIGSSGVGKSTLINQLLGQDVLLTNQVREQDGKGRHTTTHREMFLLHNGSIVMDTPGMREIQVWGESESLDLSFSDIDQLAEDCKFRDCEHNEEPGCAVQAAISNGGMTIDRLKSYHKLTRELERLELKEKYGAHRTNRILHSPNSKKF</sequence>
<dbReference type="InterPro" id="IPR004881">
    <property type="entry name" value="Ribosome_biogen_GTPase_RsgA"/>
</dbReference>
<evidence type="ECO:0000256" key="9">
    <source>
        <dbReference type="ARBA" id="ARBA00023134"/>
    </source>
</evidence>
<protein>
    <recommendedName>
        <fullName evidence="10">Small ribosomal subunit biogenesis GTPase RsgA</fullName>
        <ecNumber evidence="10">3.6.1.-</ecNumber>
    </recommendedName>
</protein>
<dbReference type="InterPro" id="IPR010914">
    <property type="entry name" value="RsgA_GTPase_dom"/>
</dbReference>
<feature type="binding site" evidence="10">
    <location>
        <begin position="139"/>
        <end position="142"/>
    </location>
    <ligand>
        <name>GTP</name>
        <dbReference type="ChEBI" id="CHEBI:37565"/>
    </ligand>
</feature>
<evidence type="ECO:0000256" key="2">
    <source>
        <dbReference type="ARBA" id="ARBA00022517"/>
    </source>
</evidence>
<dbReference type="NCBIfam" id="TIGR00157">
    <property type="entry name" value="ribosome small subunit-dependent GTPase A"/>
    <property type="match status" value="1"/>
</dbReference>
<dbReference type="EMBL" id="JBHTBY010000008">
    <property type="protein sequence ID" value="MFC7321353.1"/>
    <property type="molecule type" value="Genomic_DNA"/>
</dbReference>
<keyword evidence="2 10" id="KW-0690">Ribosome biogenesis</keyword>
<feature type="binding site" evidence="10">
    <location>
        <begin position="191"/>
        <end position="199"/>
    </location>
    <ligand>
        <name>GTP</name>
        <dbReference type="ChEBI" id="CHEBI:37565"/>
    </ligand>
</feature>
<evidence type="ECO:0000256" key="5">
    <source>
        <dbReference type="ARBA" id="ARBA00022741"/>
    </source>
</evidence>
<dbReference type="PANTHER" id="PTHR32120:SF10">
    <property type="entry name" value="SMALL RIBOSOMAL SUBUNIT BIOGENESIS GTPASE RSGA"/>
    <property type="match status" value="1"/>
</dbReference>
<comment type="caution">
    <text evidence="13">The sequence shown here is derived from an EMBL/GenBank/DDBJ whole genome shotgun (WGS) entry which is preliminary data.</text>
</comment>
<dbReference type="CDD" id="cd01854">
    <property type="entry name" value="YjeQ_EngC"/>
    <property type="match status" value="1"/>
</dbReference>
<evidence type="ECO:0000256" key="6">
    <source>
        <dbReference type="ARBA" id="ARBA00022801"/>
    </source>
</evidence>
<dbReference type="Gene3D" id="3.40.50.300">
    <property type="entry name" value="P-loop containing nucleotide triphosphate hydrolases"/>
    <property type="match status" value="1"/>
</dbReference>
<evidence type="ECO:0000256" key="8">
    <source>
        <dbReference type="ARBA" id="ARBA00022884"/>
    </source>
</evidence>
<dbReference type="HAMAP" id="MF_01820">
    <property type="entry name" value="GTPase_RsgA"/>
    <property type="match status" value="1"/>
</dbReference>